<evidence type="ECO:0000256" key="7">
    <source>
        <dbReference type="ARBA" id="ARBA00023172"/>
    </source>
</evidence>
<evidence type="ECO:0000256" key="9">
    <source>
        <dbReference type="PROSITE-ProRule" id="PRU01248"/>
    </source>
</evidence>
<dbReference type="SUPFAM" id="SSF56349">
    <property type="entry name" value="DNA breaking-rejoining enzymes"/>
    <property type="match status" value="1"/>
</dbReference>
<comment type="caution">
    <text evidence="12">The sequence shown here is derived from an EMBL/GenBank/DDBJ whole genome shotgun (WGS) entry which is preliminary data.</text>
</comment>
<keyword evidence="13" id="KW-1185">Reference proteome</keyword>
<evidence type="ECO:0000313" key="12">
    <source>
        <dbReference type="EMBL" id="TCK85465.1"/>
    </source>
</evidence>
<dbReference type="GO" id="GO:0051301">
    <property type="term" value="P:cell division"/>
    <property type="evidence" value="ECO:0007669"/>
    <property type="project" value="UniProtKB-KW"/>
</dbReference>
<dbReference type="PROSITE" id="PS51900">
    <property type="entry name" value="CB"/>
    <property type="match status" value="1"/>
</dbReference>
<dbReference type="Pfam" id="PF00589">
    <property type="entry name" value="Phage_integrase"/>
    <property type="match status" value="1"/>
</dbReference>
<dbReference type="Gene3D" id="1.10.443.10">
    <property type="entry name" value="Intergrase catalytic core"/>
    <property type="match status" value="1"/>
</dbReference>
<gene>
    <name evidence="12" type="ORF">C8N28_0772</name>
</gene>
<keyword evidence="2" id="KW-0963">Cytoplasm</keyword>
<evidence type="ECO:0000256" key="3">
    <source>
        <dbReference type="ARBA" id="ARBA00022618"/>
    </source>
</evidence>
<keyword evidence="7" id="KW-0233">DNA recombination</keyword>
<name>A0A4R1M1D9_9SPHI</name>
<evidence type="ECO:0000256" key="6">
    <source>
        <dbReference type="ARBA" id="ARBA00023125"/>
    </source>
</evidence>
<dbReference type="InterPro" id="IPR011010">
    <property type="entry name" value="DNA_brk_join_enz"/>
</dbReference>
<evidence type="ECO:0000256" key="1">
    <source>
        <dbReference type="ARBA" id="ARBA00004496"/>
    </source>
</evidence>
<dbReference type="InterPro" id="IPR010998">
    <property type="entry name" value="Integrase_recombinase_N"/>
</dbReference>
<evidence type="ECO:0000256" key="4">
    <source>
        <dbReference type="ARBA" id="ARBA00022829"/>
    </source>
</evidence>
<dbReference type="Proteomes" id="UP000294616">
    <property type="component" value="Unassembled WGS sequence"/>
</dbReference>
<dbReference type="InterPro" id="IPR004107">
    <property type="entry name" value="Integrase_SAM-like_N"/>
</dbReference>
<dbReference type="GO" id="GO:0007059">
    <property type="term" value="P:chromosome segregation"/>
    <property type="evidence" value="ECO:0007669"/>
    <property type="project" value="UniProtKB-KW"/>
</dbReference>
<proteinExistence type="predicted"/>
<dbReference type="PROSITE" id="PS51898">
    <property type="entry name" value="TYR_RECOMBINASE"/>
    <property type="match status" value="1"/>
</dbReference>
<keyword evidence="6 9" id="KW-0238">DNA-binding</keyword>
<keyword evidence="8" id="KW-0131">Cell cycle</keyword>
<dbReference type="InterPro" id="IPR044068">
    <property type="entry name" value="CB"/>
</dbReference>
<dbReference type="InterPro" id="IPR002104">
    <property type="entry name" value="Integrase_catalytic"/>
</dbReference>
<dbReference type="GO" id="GO:0003677">
    <property type="term" value="F:DNA binding"/>
    <property type="evidence" value="ECO:0007669"/>
    <property type="project" value="UniProtKB-UniRule"/>
</dbReference>
<organism evidence="12 13">
    <name type="scientific">Albibacterium bauzanense</name>
    <dbReference type="NCBI Taxonomy" id="653929"/>
    <lineage>
        <taxon>Bacteria</taxon>
        <taxon>Pseudomonadati</taxon>
        <taxon>Bacteroidota</taxon>
        <taxon>Sphingobacteriia</taxon>
        <taxon>Sphingobacteriales</taxon>
        <taxon>Sphingobacteriaceae</taxon>
        <taxon>Albibacterium</taxon>
    </lineage>
</organism>
<keyword evidence="3" id="KW-0132">Cell division</keyword>
<sequence length="298" mass="34431">MQIVFMFLDRFLSFLKYEKNYSVHSITAYKQNISEYLTFLNEQEFDVQTATHHQVRAYLASLMERKLQARSINRCISSLKTFYKFLLREGILHDNPMLLVKMLKTPKNLPEVIQAESIVQMLEADNIFEDGFEGQRDRIIIELLFGTGIRRAELLHVSENDIDFLQRTIRIFGKGSKERLVPITNTLAKSLNNYIQLKKDRQFENISDKLIVTNTGADAYETLIYRTVTDRLALISSKQKRSPHILRHSIATALLNNGAQLNDIKELLGHASLASTQIYTHNSVERLKSIYKQAHPKA</sequence>
<keyword evidence="4" id="KW-0159">Chromosome partition</keyword>
<evidence type="ECO:0000313" key="13">
    <source>
        <dbReference type="Proteomes" id="UP000294616"/>
    </source>
</evidence>
<dbReference type="GO" id="GO:0006310">
    <property type="term" value="P:DNA recombination"/>
    <property type="evidence" value="ECO:0007669"/>
    <property type="project" value="UniProtKB-KW"/>
</dbReference>
<accession>A0A4R1M1D9</accession>
<dbReference type="GO" id="GO:0015074">
    <property type="term" value="P:DNA integration"/>
    <property type="evidence" value="ECO:0007669"/>
    <property type="project" value="UniProtKB-KW"/>
</dbReference>
<feature type="domain" description="Core-binding (CB)" evidence="11">
    <location>
        <begin position="2"/>
        <end position="87"/>
    </location>
</feature>
<comment type="subcellular location">
    <subcellularLocation>
        <location evidence="1">Cytoplasm</location>
    </subcellularLocation>
</comment>
<keyword evidence="5" id="KW-0229">DNA integration</keyword>
<dbReference type="InterPro" id="IPR013762">
    <property type="entry name" value="Integrase-like_cat_sf"/>
</dbReference>
<dbReference type="GO" id="GO:0005737">
    <property type="term" value="C:cytoplasm"/>
    <property type="evidence" value="ECO:0007669"/>
    <property type="project" value="UniProtKB-SubCell"/>
</dbReference>
<dbReference type="EMBL" id="SMGO01000001">
    <property type="protein sequence ID" value="TCK85465.1"/>
    <property type="molecule type" value="Genomic_DNA"/>
</dbReference>
<dbReference type="AlphaFoldDB" id="A0A4R1M1D9"/>
<dbReference type="PANTHER" id="PTHR30349:SF77">
    <property type="entry name" value="TYROSINE RECOMBINASE XERC"/>
    <property type="match status" value="1"/>
</dbReference>
<evidence type="ECO:0000256" key="8">
    <source>
        <dbReference type="ARBA" id="ARBA00023306"/>
    </source>
</evidence>
<evidence type="ECO:0000256" key="2">
    <source>
        <dbReference type="ARBA" id="ARBA00022490"/>
    </source>
</evidence>
<dbReference type="RefSeq" id="WP_246012740.1">
    <property type="nucleotide sequence ID" value="NZ_SMGO01000001.1"/>
</dbReference>
<reference evidence="12 13" key="1">
    <citation type="submission" date="2019-03" db="EMBL/GenBank/DDBJ databases">
        <title>Genomic Encyclopedia of Archaeal and Bacterial Type Strains, Phase II (KMG-II): from individual species to whole genera.</title>
        <authorList>
            <person name="Goeker M."/>
        </authorList>
    </citation>
    <scope>NUCLEOTIDE SEQUENCE [LARGE SCALE GENOMIC DNA]</scope>
    <source>
        <strain evidence="12 13">DSM 22554</strain>
    </source>
</reference>
<feature type="domain" description="Tyr recombinase" evidence="10">
    <location>
        <begin position="108"/>
        <end position="292"/>
    </location>
</feature>
<protein>
    <submittedName>
        <fullName evidence="12">Integrase/recombinase XerC</fullName>
    </submittedName>
</protein>
<dbReference type="Gene3D" id="1.10.150.130">
    <property type="match status" value="1"/>
</dbReference>
<evidence type="ECO:0000259" key="10">
    <source>
        <dbReference type="PROSITE" id="PS51898"/>
    </source>
</evidence>
<dbReference type="Pfam" id="PF02899">
    <property type="entry name" value="Phage_int_SAM_1"/>
    <property type="match status" value="1"/>
</dbReference>
<dbReference type="PANTHER" id="PTHR30349">
    <property type="entry name" value="PHAGE INTEGRASE-RELATED"/>
    <property type="match status" value="1"/>
</dbReference>
<evidence type="ECO:0000259" key="11">
    <source>
        <dbReference type="PROSITE" id="PS51900"/>
    </source>
</evidence>
<dbReference type="InterPro" id="IPR050090">
    <property type="entry name" value="Tyrosine_recombinase_XerCD"/>
</dbReference>
<evidence type="ECO:0000256" key="5">
    <source>
        <dbReference type="ARBA" id="ARBA00022908"/>
    </source>
</evidence>